<dbReference type="Pfam" id="PF00171">
    <property type="entry name" value="Aldedh"/>
    <property type="match status" value="1"/>
</dbReference>
<dbReference type="InterPro" id="IPR016161">
    <property type="entry name" value="Ald_DH/histidinol_DH"/>
</dbReference>
<dbReference type="PANTHER" id="PTHR43217:SF1">
    <property type="entry name" value="SUCCINATE SEMIALDEHYDE DEHYDROGENASE [NAD(P)+] SAD"/>
    <property type="match status" value="1"/>
</dbReference>
<protein>
    <submittedName>
        <fullName evidence="4">Succinate-semialdehyde dehydrogenase/glutarate-semialdehyde dehydrogenase</fullName>
    </submittedName>
</protein>
<dbReference type="SUPFAM" id="SSF53720">
    <property type="entry name" value="ALDH-like"/>
    <property type="match status" value="1"/>
</dbReference>
<name>A0A495XZM6_9MICO</name>
<dbReference type="InterPro" id="IPR016163">
    <property type="entry name" value="Ald_DH_C"/>
</dbReference>
<dbReference type="FunFam" id="3.40.309.10:FF:000009">
    <property type="entry name" value="Aldehyde dehydrogenase A"/>
    <property type="match status" value="1"/>
</dbReference>
<dbReference type="AlphaFoldDB" id="A0A495XZM6"/>
<dbReference type="PANTHER" id="PTHR43217">
    <property type="entry name" value="SUCCINATE SEMIALDEHYDE DEHYDROGENASE [NAD(P)+] SAD"/>
    <property type="match status" value="1"/>
</dbReference>
<dbReference type="Proteomes" id="UP000278440">
    <property type="component" value="Unassembled WGS sequence"/>
</dbReference>
<comment type="caution">
    <text evidence="4">The sequence shown here is derived from an EMBL/GenBank/DDBJ whole genome shotgun (WGS) entry which is preliminary data.</text>
</comment>
<evidence type="ECO:0000313" key="4">
    <source>
        <dbReference type="EMBL" id="RKT79392.1"/>
    </source>
</evidence>
<gene>
    <name evidence="4" type="ORF">DFJ68_2860</name>
</gene>
<dbReference type="InterPro" id="IPR016162">
    <property type="entry name" value="Ald_DH_N"/>
</dbReference>
<dbReference type="RefSeq" id="WP_121034232.1">
    <property type="nucleotide sequence ID" value="NZ_RBXT01000001.1"/>
</dbReference>
<accession>A0A495XZM6</accession>
<keyword evidence="5" id="KW-1185">Reference proteome</keyword>
<dbReference type="Gene3D" id="3.40.605.10">
    <property type="entry name" value="Aldehyde Dehydrogenase, Chain A, domain 1"/>
    <property type="match status" value="1"/>
</dbReference>
<organism evidence="4 5">
    <name type="scientific">Terracoccus luteus</name>
    <dbReference type="NCBI Taxonomy" id="53356"/>
    <lineage>
        <taxon>Bacteria</taxon>
        <taxon>Bacillati</taxon>
        <taxon>Actinomycetota</taxon>
        <taxon>Actinomycetes</taxon>
        <taxon>Micrococcales</taxon>
        <taxon>Intrasporangiaceae</taxon>
        <taxon>Terracoccus</taxon>
    </lineage>
</organism>
<dbReference type="GO" id="GO:0004777">
    <property type="term" value="F:succinate-semialdehyde dehydrogenase (NAD+) activity"/>
    <property type="evidence" value="ECO:0007669"/>
    <property type="project" value="TreeGrafter"/>
</dbReference>
<dbReference type="EMBL" id="RBXT01000001">
    <property type="protein sequence ID" value="RKT79392.1"/>
    <property type="molecule type" value="Genomic_DNA"/>
</dbReference>
<reference evidence="4 5" key="1">
    <citation type="submission" date="2018-10" db="EMBL/GenBank/DDBJ databases">
        <title>Sequencing the genomes of 1000 actinobacteria strains.</title>
        <authorList>
            <person name="Klenk H.-P."/>
        </authorList>
    </citation>
    <scope>NUCLEOTIDE SEQUENCE [LARGE SCALE GENOMIC DNA]</scope>
    <source>
        <strain evidence="4 5">DSM 44267</strain>
    </source>
</reference>
<dbReference type="InterPro" id="IPR016160">
    <property type="entry name" value="Ald_DH_CS_CYS"/>
</dbReference>
<comment type="similarity">
    <text evidence="1">Belongs to the aldehyde dehydrogenase family.</text>
</comment>
<evidence type="ECO:0000313" key="5">
    <source>
        <dbReference type="Proteomes" id="UP000278440"/>
    </source>
</evidence>
<sequence>MSETSSVVVTTDPTTGRELARYDAMNDASIDHVLDEVAVAARAWGRTPLTERRAALDSVADRLLAERESVAALITAEMGKPLREARAEVDKSVTTARWYARHADSLLTPTPVDVGPDATAWVTHEPIGPVLAVMPWNFPLWQVMRFALPAILAGNGILLKHSPDVTGSALGFEALLERAGLPRHVFRTFVVSERDVARVTDAVVADDRVAGVTLTGSNRAGASVGAAAGRAAKPSVLELGGSDAFVVLADADAERAAEVAVRARFTNAGQSCVCAKRFVVAAEVAEHFTEAFVARVRALRVGDPTDDHTDLGPLARPDLRDVLQRQVDASVAAGAELLAGGHPIDGPGNFYAPTVLAATAPGMAVFDEETFGPVAAVAVARDDAHAAELAAATTFGLGLSVWSGSRERALDLAREVTTGAVFVNAMVASDPRLPFGGTRRSGHGRELAAPGLHAFMNQRTFWAVP</sequence>
<evidence type="ECO:0000259" key="3">
    <source>
        <dbReference type="Pfam" id="PF00171"/>
    </source>
</evidence>
<dbReference type="InterPro" id="IPR015590">
    <property type="entry name" value="Aldehyde_DH_dom"/>
</dbReference>
<dbReference type="PROSITE" id="PS00070">
    <property type="entry name" value="ALDEHYDE_DEHYDR_CYS"/>
    <property type="match status" value="1"/>
</dbReference>
<dbReference type="InterPro" id="IPR047110">
    <property type="entry name" value="GABD/Sad-like"/>
</dbReference>
<evidence type="ECO:0000256" key="1">
    <source>
        <dbReference type="ARBA" id="ARBA00009986"/>
    </source>
</evidence>
<feature type="domain" description="Aldehyde dehydrogenase" evidence="3">
    <location>
        <begin position="6"/>
        <end position="460"/>
    </location>
</feature>
<proteinExistence type="inferred from homology"/>
<evidence type="ECO:0000256" key="2">
    <source>
        <dbReference type="ARBA" id="ARBA00023002"/>
    </source>
</evidence>
<dbReference type="OrthoDB" id="3954161at2"/>
<keyword evidence="2" id="KW-0560">Oxidoreductase</keyword>
<dbReference type="Gene3D" id="3.40.309.10">
    <property type="entry name" value="Aldehyde Dehydrogenase, Chain A, domain 2"/>
    <property type="match status" value="1"/>
</dbReference>